<dbReference type="SUPFAM" id="SSF141868">
    <property type="entry name" value="EAL domain-like"/>
    <property type="match status" value="1"/>
</dbReference>
<dbReference type="CDD" id="cd00130">
    <property type="entry name" value="PAS"/>
    <property type="match status" value="1"/>
</dbReference>
<gene>
    <name evidence="5" type="ordered locus">Rfer_3192</name>
</gene>
<dbReference type="NCBIfam" id="TIGR00229">
    <property type="entry name" value="sensory_box"/>
    <property type="match status" value="2"/>
</dbReference>
<keyword evidence="6" id="KW-1185">Reference proteome</keyword>
<feature type="domain" description="PAC" evidence="2">
    <location>
        <begin position="95"/>
        <end position="146"/>
    </location>
</feature>
<dbReference type="PANTHER" id="PTHR44757">
    <property type="entry name" value="DIGUANYLATE CYCLASE DGCP"/>
    <property type="match status" value="1"/>
</dbReference>
<name>Q21TK2_ALBFT</name>
<dbReference type="Proteomes" id="UP000008332">
    <property type="component" value="Chromosome"/>
</dbReference>
<dbReference type="SMART" id="SM00091">
    <property type="entry name" value="PAS"/>
    <property type="match status" value="2"/>
</dbReference>
<dbReference type="OrthoDB" id="9813903at2"/>
<dbReference type="PROSITE" id="PS50887">
    <property type="entry name" value="GGDEF"/>
    <property type="match status" value="1"/>
</dbReference>
<dbReference type="FunFam" id="3.30.70.270:FF:000001">
    <property type="entry name" value="Diguanylate cyclase domain protein"/>
    <property type="match status" value="1"/>
</dbReference>
<dbReference type="SMART" id="SM00267">
    <property type="entry name" value="GGDEF"/>
    <property type="match status" value="1"/>
</dbReference>
<dbReference type="Gene3D" id="3.30.70.270">
    <property type="match status" value="1"/>
</dbReference>
<dbReference type="InterPro" id="IPR012226">
    <property type="entry name" value="Diguanyl_cyclase/Pdiesterase"/>
</dbReference>
<dbReference type="InterPro" id="IPR000160">
    <property type="entry name" value="GGDEF_dom"/>
</dbReference>
<organism evidence="5 6">
    <name type="scientific">Albidiferax ferrireducens (strain ATCC BAA-621 / DSM 15236 / T118)</name>
    <name type="common">Rhodoferax ferrireducens</name>
    <dbReference type="NCBI Taxonomy" id="338969"/>
    <lineage>
        <taxon>Bacteria</taxon>
        <taxon>Pseudomonadati</taxon>
        <taxon>Pseudomonadota</taxon>
        <taxon>Betaproteobacteria</taxon>
        <taxon>Burkholderiales</taxon>
        <taxon>Comamonadaceae</taxon>
        <taxon>Rhodoferax</taxon>
    </lineage>
</organism>
<dbReference type="CDD" id="cd01949">
    <property type="entry name" value="GGDEF"/>
    <property type="match status" value="1"/>
</dbReference>
<reference evidence="6" key="1">
    <citation type="submission" date="2006-02" db="EMBL/GenBank/DDBJ databases">
        <title>Complete sequence of chromosome of Rhodoferax ferrireducens DSM 15236.</title>
        <authorList>
            <person name="Copeland A."/>
            <person name="Lucas S."/>
            <person name="Lapidus A."/>
            <person name="Barry K."/>
            <person name="Detter J.C."/>
            <person name="Glavina del Rio T."/>
            <person name="Hammon N."/>
            <person name="Israni S."/>
            <person name="Pitluck S."/>
            <person name="Brettin T."/>
            <person name="Bruce D."/>
            <person name="Han C."/>
            <person name="Tapia R."/>
            <person name="Gilna P."/>
            <person name="Kiss H."/>
            <person name="Schmutz J."/>
            <person name="Larimer F."/>
            <person name="Land M."/>
            <person name="Kyrpides N."/>
            <person name="Ivanova N."/>
            <person name="Richardson P."/>
        </authorList>
    </citation>
    <scope>NUCLEOTIDE SEQUENCE [LARGE SCALE GENOMIC DNA]</scope>
    <source>
        <strain evidence="6">ATCC BAA-621 / DSM 15236 / T118</strain>
    </source>
</reference>
<dbReference type="NCBIfam" id="TIGR00254">
    <property type="entry name" value="GGDEF"/>
    <property type="match status" value="1"/>
</dbReference>
<dbReference type="GO" id="GO:0071732">
    <property type="term" value="P:cellular response to nitric oxide"/>
    <property type="evidence" value="ECO:0007669"/>
    <property type="project" value="UniProtKB-ARBA"/>
</dbReference>
<dbReference type="InterPro" id="IPR052155">
    <property type="entry name" value="Biofilm_reg_signaling"/>
</dbReference>
<evidence type="ECO:0000259" key="2">
    <source>
        <dbReference type="PROSITE" id="PS50113"/>
    </source>
</evidence>
<dbReference type="PIRSF" id="PIRSF005925">
    <property type="entry name" value="Dos"/>
    <property type="match status" value="1"/>
</dbReference>
<evidence type="ECO:0000313" key="5">
    <source>
        <dbReference type="EMBL" id="ABD70901.1"/>
    </source>
</evidence>
<dbReference type="PROSITE" id="PS50113">
    <property type="entry name" value="PAC"/>
    <property type="match status" value="2"/>
</dbReference>
<dbReference type="InterPro" id="IPR043128">
    <property type="entry name" value="Rev_trsase/Diguanyl_cyclase"/>
</dbReference>
<evidence type="ECO:0000259" key="4">
    <source>
        <dbReference type="PROSITE" id="PS50887"/>
    </source>
</evidence>
<protein>
    <submittedName>
        <fullName evidence="5">Diguanylate cyclase/phosphodiesterase with PAS/PAC sensor(S)</fullName>
    </submittedName>
</protein>
<dbReference type="EMBL" id="CP000267">
    <property type="protein sequence ID" value="ABD70901.1"/>
    <property type="molecule type" value="Genomic_DNA"/>
</dbReference>
<dbReference type="SMART" id="SM00086">
    <property type="entry name" value="PAC"/>
    <property type="match status" value="2"/>
</dbReference>
<feature type="domain" description="GGDEF" evidence="4">
    <location>
        <begin position="342"/>
        <end position="474"/>
    </location>
</feature>
<dbReference type="STRING" id="338969.Rfer_3192"/>
<dbReference type="Pfam" id="PF00563">
    <property type="entry name" value="EAL"/>
    <property type="match status" value="1"/>
</dbReference>
<dbReference type="AlphaFoldDB" id="Q21TK2"/>
<dbReference type="Pfam" id="PF00990">
    <property type="entry name" value="GGDEF"/>
    <property type="match status" value="1"/>
</dbReference>
<dbReference type="FunFam" id="3.20.20.450:FF:000001">
    <property type="entry name" value="Cyclic di-GMP phosphodiesterase yahA"/>
    <property type="match status" value="1"/>
</dbReference>
<dbReference type="CDD" id="cd01948">
    <property type="entry name" value="EAL"/>
    <property type="match status" value="1"/>
</dbReference>
<dbReference type="eggNOG" id="COG5001">
    <property type="taxonomic scope" value="Bacteria"/>
</dbReference>
<accession>Q21TK2</accession>
<proteinExistence type="predicted"/>
<dbReference type="InterPro" id="IPR001633">
    <property type="entry name" value="EAL_dom"/>
</dbReference>
<comment type="catalytic activity">
    <reaction evidence="1">
        <text>3',3'-c-di-GMP + H2O = 5'-phosphoguanylyl(3'-&gt;5')guanosine + H(+)</text>
        <dbReference type="Rhea" id="RHEA:24902"/>
        <dbReference type="ChEBI" id="CHEBI:15377"/>
        <dbReference type="ChEBI" id="CHEBI:15378"/>
        <dbReference type="ChEBI" id="CHEBI:58754"/>
        <dbReference type="ChEBI" id="CHEBI:58805"/>
        <dbReference type="EC" id="3.1.4.52"/>
    </reaction>
    <physiologicalReaction direction="left-to-right" evidence="1">
        <dbReference type="Rhea" id="RHEA:24903"/>
    </physiologicalReaction>
</comment>
<dbReference type="Pfam" id="PF13426">
    <property type="entry name" value="PAS_9"/>
    <property type="match status" value="2"/>
</dbReference>
<dbReference type="InterPro" id="IPR035965">
    <property type="entry name" value="PAS-like_dom_sf"/>
</dbReference>
<dbReference type="PROSITE" id="PS50883">
    <property type="entry name" value="EAL"/>
    <property type="match status" value="1"/>
</dbReference>
<dbReference type="Gene3D" id="3.20.20.450">
    <property type="entry name" value="EAL domain"/>
    <property type="match status" value="1"/>
</dbReference>
<dbReference type="KEGG" id="rfr:Rfer_3192"/>
<dbReference type="GO" id="GO:0071111">
    <property type="term" value="F:cyclic-guanylate-specific phosphodiesterase activity"/>
    <property type="evidence" value="ECO:0007669"/>
    <property type="project" value="UniProtKB-EC"/>
</dbReference>
<dbReference type="SUPFAM" id="SSF55785">
    <property type="entry name" value="PYP-like sensor domain (PAS domain)"/>
    <property type="match status" value="2"/>
</dbReference>
<feature type="domain" description="EAL" evidence="3">
    <location>
        <begin position="483"/>
        <end position="736"/>
    </location>
</feature>
<dbReference type="InterPro" id="IPR000014">
    <property type="entry name" value="PAS"/>
</dbReference>
<feature type="domain" description="PAC" evidence="2">
    <location>
        <begin position="220"/>
        <end position="271"/>
    </location>
</feature>
<evidence type="ECO:0000259" key="3">
    <source>
        <dbReference type="PROSITE" id="PS50883"/>
    </source>
</evidence>
<dbReference type="PANTHER" id="PTHR44757:SF2">
    <property type="entry name" value="BIOFILM ARCHITECTURE MAINTENANCE PROTEIN MBAA"/>
    <property type="match status" value="1"/>
</dbReference>
<sequence length="736" mass="81728">MPESIQPNAPRRDALEELQLALREQQVILDTAGVGIVFIKNRLVVRCNQRFGQIFGHSDAAAILGSTSPSLYPDDLAAHALAEAAYPAMAQGLTFKSEVLMKRRDGSSFWAHLTGKLVNPADPLAGSIWIVDDIDEQKAAQAQLQSVLTEQNLILDNAMVGIVFLRNRIATRCNQRFETLLGYEPGELQGVSSRQWYLTKQDWIEAEPRWKAPFAAGHGFEGEIQLRKKDGTAIHCEVRAKAINASDPEQGAIWITMDITARKTAENELLQARADLEKLVEVRTLELSRTVQELKNKAAEQKTAEAYIQRLAHFDALTGLPNRLLLNDRCQQALSVAQRGRQSVALMFLDLDHFKNVNDSLGHRVGDEVLVELAARLKAAVREQDTVSRLGGDEFILLLPDTDAMGAAHLAEKLLQTALQPILIEQHELTVTPSIGIALYPKDGTDLDTLSRCADAAMYRAKADGRNGYRFYTAQIQAHSDRMLLLDNALRRALERKQLELHYQPQIALMSGQVVGAEALLRWTHPELGAISPVEFIPIAENNGLILPIGEWVMRTATRQLSTWIARGMAPITMAVNLSALQFRNPNLPQLVTRILEDAALPPQLLEIELTEGVAMTHPLEAVAVMNELHQRGVRMAIDDFGTGYSSLSYLKKFQVYKLKIDQSFVRDITEDPDDKAIVGAVISMASSLGLQTIAEGVETEGQLEFLRARGCNEAQGFYFSRPLPTQAFEDFVRKQ</sequence>
<dbReference type="InterPro" id="IPR035919">
    <property type="entry name" value="EAL_sf"/>
</dbReference>
<dbReference type="InterPro" id="IPR000700">
    <property type="entry name" value="PAS-assoc_C"/>
</dbReference>
<dbReference type="RefSeq" id="WP_011465464.1">
    <property type="nucleotide sequence ID" value="NC_007908.1"/>
</dbReference>
<dbReference type="InterPro" id="IPR001610">
    <property type="entry name" value="PAC"/>
</dbReference>
<dbReference type="SUPFAM" id="SSF55073">
    <property type="entry name" value="Nucleotide cyclase"/>
    <property type="match status" value="1"/>
</dbReference>
<evidence type="ECO:0000313" key="6">
    <source>
        <dbReference type="Proteomes" id="UP000008332"/>
    </source>
</evidence>
<evidence type="ECO:0000256" key="1">
    <source>
        <dbReference type="ARBA" id="ARBA00051114"/>
    </source>
</evidence>
<dbReference type="InterPro" id="IPR029787">
    <property type="entry name" value="Nucleotide_cyclase"/>
</dbReference>
<dbReference type="HOGENOM" id="CLU_000445_70_20_4"/>
<dbReference type="SMART" id="SM00052">
    <property type="entry name" value="EAL"/>
    <property type="match status" value="1"/>
</dbReference>
<dbReference type="Gene3D" id="3.30.450.20">
    <property type="entry name" value="PAS domain"/>
    <property type="match status" value="2"/>
</dbReference>